<organism evidence="1 2">
    <name type="scientific">Romanomermis culicivorax</name>
    <name type="common">Nematode worm</name>
    <dbReference type="NCBI Taxonomy" id="13658"/>
    <lineage>
        <taxon>Eukaryota</taxon>
        <taxon>Metazoa</taxon>
        <taxon>Ecdysozoa</taxon>
        <taxon>Nematoda</taxon>
        <taxon>Enoplea</taxon>
        <taxon>Dorylaimia</taxon>
        <taxon>Mermithida</taxon>
        <taxon>Mermithoidea</taxon>
        <taxon>Mermithidae</taxon>
        <taxon>Romanomermis</taxon>
    </lineage>
</organism>
<dbReference type="Proteomes" id="UP000887565">
    <property type="component" value="Unplaced"/>
</dbReference>
<evidence type="ECO:0000313" key="1">
    <source>
        <dbReference type="Proteomes" id="UP000887565"/>
    </source>
</evidence>
<evidence type="ECO:0000313" key="2">
    <source>
        <dbReference type="WBParaSite" id="nRc.2.0.1.t23600-RA"/>
    </source>
</evidence>
<dbReference type="WBParaSite" id="nRc.2.0.1.t23600-RA">
    <property type="protein sequence ID" value="nRc.2.0.1.t23600-RA"/>
    <property type="gene ID" value="nRc.2.0.1.g23600"/>
</dbReference>
<reference evidence="2" key="1">
    <citation type="submission" date="2022-11" db="UniProtKB">
        <authorList>
            <consortium name="WormBaseParasite"/>
        </authorList>
    </citation>
    <scope>IDENTIFICATION</scope>
</reference>
<protein>
    <submittedName>
        <fullName evidence="2">Uncharacterized protein</fullName>
    </submittedName>
</protein>
<keyword evidence="1" id="KW-1185">Reference proteome</keyword>
<sequence>EKIIKTSSARQRTLTEALLLAIGRRLTGRALRCGAPRYVLRVHRYAPKTKKYTKAYERSAEPRMRAPSARRIPSSNFTYQQGKKSIFSDEEIFFSPVANRGKDP</sequence>
<accession>A0A915JCS2</accession>
<name>A0A915JCS2_ROMCU</name>
<proteinExistence type="predicted"/>
<dbReference type="AlphaFoldDB" id="A0A915JCS2"/>